<dbReference type="EMBL" id="KV784354">
    <property type="protein sequence ID" value="OEU21655.1"/>
    <property type="molecule type" value="Genomic_DNA"/>
</dbReference>
<evidence type="ECO:0000256" key="4">
    <source>
        <dbReference type="SAM" id="SignalP"/>
    </source>
</evidence>
<dbReference type="SUPFAM" id="SSF81822">
    <property type="entry name" value="RuBisCo LSMT C-terminal, substrate-binding domain"/>
    <property type="match status" value="1"/>
</dbReference>
<feature type="signal peptide" evidence="4">
    <location>
        <begin position="1"/>
        <end position="21"/>
    </location>
</feature>
<dbReference type="Gene3D" id="3.90.1420.10">
    <property type="entry name" value="Rubisco LSMT, substrate-binding domain"/>
    <property type="match status" value="1"/>
</dbReference>
<feature type="domain" description="SET" evidence="5">
    <location>
        <begin position="66"/>
        <end position="354"/>
    </location>
</feature>
<gene>
    <name evidence="6" type="primary">rbcMT</name>
    <name evidence="6" type="ORF">FRACYDRAFT_291573</name>
</gene>
<protein>
    <submittedName>
        <fullName evidence="6">Putative ribulose-1,5 bisphosphate carboxylase/oxygenase large subunit N-methyltransferase</fullName>
    </submittedName>
</protein>
<dbReference type="SUPFAM" id="SSF82199">
    <property type="entry name" value="SET domain"/>
    <property type="match status" value="1"/>
</dbReference>
<dbReference type="InterPro" id="IPR036464">
    <property type="entry name" value="Rubisco_LSMT_subst-bd_sf"/>
</dbReference>
<keyword evidence="2 6" id="KW-0808">Transferase</keyword>
<evidence type="ECO:0000256" key="2">
    <source>
        <dbReference type="ARBA" id="ARBA00022679"/>
    </source>
</evidence>
<dbReference type="Pfam" id="PF09273">
    <property type="entry name" value="Rubis-subs-bind"/>
    <property type="match status" value="1"/>
</dbReference>
<feature type="chain" id="PRO_5009193554" evidence="4">
    <location>
        <begin position="22"/>
        <end position="559"/>
    </location>
</feature>
<keyword evidence="1 6" id="KW-0489">Methyltransferase</keyword>
<dbReference type="PANTHER" id="PTHR13271">
    <property type="entry name" value="UNCHARACTERIZED PUTATIVE METHYLTRANSFERASE"/>
    <property type="match status" value="1"/>
</dbReference>
<keyword evidence="3" id="KW-0949">S-adenosyl-L-methionine</keyword>
<accession>A0A1E7FU72</accession>
<dbReference type="OrthoDB" id="341421at2759"/>
<evidence type="ECO:0000313" key="6">
    <source>
        <dbReference type="EMBL" id="OEU21655.1"/>
    </source>
</evidence>
<dbReference type="GO" id="GO:0032259">
    <property type="term" value="P:methylation"/>
    <property type="evidence" value="ECO:0007669"/>
    <property type="project" value="UniProtKB-KW"/>
</dbReference>
<dbReference type="AlphaFoldDB" id="A0A1E7FU72"/>
<dbReference type="PANTHER" id="PTHR13271:SF137">
    <property type="entry name" value="SET DOMAIN-CONTAINING PROTEIN"/>
    <property type="match status" value="1"/>
</dbReference>
<dbReference type="CDD" id="cd10527">
    <property type="entry name" value="SET_LSMT"/>
    <property type="match status" value="1"/>
</dbReference>
<proteinExistence type="predicted"/>
<dbReference type="InterPro" id="IPR046341">
    <property type="entry name" value="SET_dom_sf"/>
</dbReference>
<evidence type="ECO:0000259" key="5">
    <source>
        <dbReference type="PROSITE" id="PS50280"/>
    </source>
</evidence>
<keyword evidence="7" id="KW-1185">Reference proteome</keyword>
<dbReference type="Gene3D" id="3.90.1410.10">
    <property type="entry name" value="set domain protein methyltransferase, domain 1"/>
    <property type="match status" value="1"/>
</dbReference>
<reference evidence="6 7" key="1">
    <citation type="submission" date="2016-09" db="EMBL/GenBank/DDBJ databases">
        <title>Extensive genetic diversity and differential bi-allelic expression allows diatom success in the polar Southern Ocean.</title>
        <authorList>
            <consortium name="DOE Joint Genome Institute"/>
            <person name="Mock T."/>
            <person name="Otillar R.P."/>
            <person name="Strauss J."/>
            <person name="Dupont C."/>
            <person name="Frickenhaus S."/>
            <person name="Maumus F."/>
            <person name="Mcmullan M."/>
            <person name="Sanges R."/>
            <person name="Schmutz J."/>
            <person name="Toseland A."/>
            <person name="Valas R."/>
            <person name="Veluchamy A."/>
            <person name="Ward B.J."/>
            <person name="Allen A."/>
            <person name="Barry K."/>
            <person name="Falciatore A."/>
            <person name="Ferrante M."/>
            <person name="Fortunato A.E."/>
            <person name="Gloeckner G."/>
            <person name="Gruber A."/>
            <person name="Hipkin R."/>
            <person name="Janech M."/>
            <person name="Kroth P."/>
            <person name="Leese F."/>
            <person name="Lindquist E."/>
            <person name="Lyon B.R."/>
            <person name="Martin J."/>
            <person name="Mayer C."/>
            <person name="Parker M."/>
            <person name="Quesneville H."/>
            <person name="Raymond J."/>
            <person name="Uhlig C."/>
            <person name="Valentin K.U."/>
            <person name="Worden A.Z."/>
            <person name="Armbrust E.V."/>
            <person name="Bowler C."/>
            <person name="Green B."/>
            <person name="Moulton V."/>
            <person name="Van Oosterhout C."/>
            <person name="Grigoriev I."/>
        </authorList>
    </citation>
    <scope>NUCLEOTIDE SEQUENCE [LARGE SCALE GENOMIC DNA]</scope>
    <source>
        <strain evidence="6 7">CCMP1102</strain>
    </source>
</reference>
<dbReference type="Proteomes" id="UP000095751">
    <property type="component" value="Unassembled WGS sequence"/>
</dbReference>
<dbReference type="InterPro" id="IPR001214">
    <property type="entry name" value="SET_dom"/>
</dbReference>
<dbReference type="InterPro" id="IPR015353">
    <property type="entry name" value="Rubisco_LSMT_subst-bd"/>
</dbReference>
<evidence type="ECO:0000256" key="1">
    <source>
        <dbReference type="ARBA" id="ARBA00022603"/>
    </source>
</evidence>
<name>A0A1E7FU72_9STRA</name>
<evidence type="ECO:0000256" key="3">
    <source>
        <dbReference type="ARBA" id="ARBA00022691"/>
    </source>
</evidence>
<dbReference type="PROSITE" id="PS50280">
    <property type="entry name" value="SET"/>
    <property type="match status" value="1"/>
</dbReference>
<keyword evidence="4" id="KW-0732">Signal</keyword>
<dbReference type="KEGG" id="fcy:FRACYDRAFT_291573"/>
<dbReference type="InterPro" id="IPR050600">
    <property type="entry name" value="SETD3_SETD6_MTase"/>
</dbReference>
<organism evidence="6 7">
    <name type="scientific">Fragilariopsis cylindrus CCMP1102</name>
    <dbReference type="NCBI Taxonomy" id="635003"/>
    <lineage>
        <taxon>Eukaryota</taxon>
        <taxon>Sar</taxon>
        <taxon>Stramenopiles</taxon>
        <taxon>Ochrophyta</taxon>
        <taxon>Bacillariophyta</taxon>
        <taxon>Bacillariophyceae</taxon>
        <taxon>Bacillariophycidae</taxon>
        <taxon>Bacillariales</taxon>
        <taxon>Bacillariaceae</taxon>
        <taxon>Fragilariopsis</taxon>
    </lineage>
</organism>
<dbReference type="GO" id="GO:0016279">
    <property type="term" value="F:protein-lysine N-methyltransferase activity"/>
    <property type="evidence" value="ECO:0007669"/>
    <property type="project" value="TreeGrafter"/>
</dbReference>
<evidence type="ECO:0000313" key="7">
    <source>
        <dbReference type="Proteomes" id="UP000095751"/>
    </source>
</evidence>
<sequence>MIRNHLNMFLFLFFSSGVVFAFQYHPTHRTTTANKIATTTSCLEAVVSSSRQKRVSGLSDWGKETAGIQVASTVDIKESKISGGLGLVTNGSGVDTEAGSVVVTVPASLALSVELPTGGPDDIGVVKDLVEDRNVFRSLPWYSQFALYFYKLDKISPYKDQAKDVNLQPWLDSLPRKFTTPIHWDVKEREEWLQYTHMVESVERQENSWKDMYSKLQSCCSSRVKDMTWDDFLWGCECARSRAFSGGYTGTSFNPFVYAFTFFLVTVYVALHLGTLEQAANGAAIVFCVSVLQDFVVPKFFKSKKYVICPVIDMANHNSLRATANVAYEYFANSYSLSTTSSVPSNTELFISYGSRSNDQLLQYYGFVEQDNPHDTYVMPPLRDWDIAALEKACGGIAFPSGRLQKLDRAGLLGTSLSNDAIASSIETGEETTEDEGLTSAGNPRGGVVLSRAVGIDPAVIQALRALVSSDEEFEEAGFSVGNFAAEVNPENERKARIAARTAIEMELASKSTTLEMDREMLKRVTSSKTGLQEPEELMAIMFRIEKKKLLKETIDKLQ</sequence>
<dbReference type="InParanoid" id="A0A1E7FU72"/>